<evidence type="ECO:0000313" key="1">
    <source>
        <dbReference type="EMBL" id="EFA81799.1"/>
    </source>
</evidence>
<dbReference type="RefSeq" id="XP_020433916.1">
    <property type="nucleotide sequence ID" value="XM_020576667.1"/>
</dbReference>
<accession>D3BB62</accession>
<gene>
    <name evidence="1" type="ORF">PPL_05794</name>
</gene>
<name>D3BB62_HETP5</name>
<sequence>MTVVHYRKNDLLWMMFVRNFYLEYIRVKVVESEIISQQSLFLSNVIIDLFPSGEAVFNTVYESSNNQPKKVIILDNSNLENHQFLNIVSTFNNSIIRSYKIINFQPNFIDFPKENYFQQLQSIFKSSTLKTVRFIITMTPIDIFGKFISCMLDFSSNQVFTTKVKEWNNGRWELCSFVN</sequence>
<reference evidence="1 2" key="1">
    <citation type="journal article" date="2011" name="Genome Res.">
        <title>Phylogeny-wide analysis of social amoeba genomes highlights ancient origins for complex intercellular communication.</title>
        <authorList>
            <person name="Heidel A.J."/>
            <person name="Lawal H.M."/>
            <person name="Felder M."/>
            <person name="Schilde C."/>
            <person name="Helps N.R."/>
            <person name="Tunggal B."/>
            <person name="Rivero F."/>
            <person name="John U."/>
            <person name="Schleicher M."/>
            <person name="Eichinger L."/>
            <person name="Platzer M."/>
            <person name="Noegel A.A."/>
            <person name="Schaap P."/>
            <person name="Gloeckner G."/>
        </authorList>
    </citation>
    <scope>NUCLEOTIDE SEQUENCE [LARGE SCALE GENOMIC DNA]</scope>
    <source>
        <strain evidence="2">ATCC 26659 / Pp 5 / PN500</strain>
    </source>
</reference>
<dbReference type="Proteomes" id="UP000001396">
    <property type="component" value="Unassembled WGS sequence"/>
</dbReference>
<comment type="caution">
    <text evidence="1">The sequence shown here is derived from an EMBL/GenBank/DDBJ whole genome shotgun (WGS) entry which is preliminary data.</text>
</comment>
<dbReference type="InParanoid" id="D3BB62"/>
<dbReference type="GeneID" id="31361278"/>
<evidence type="ECO:0000313" key="2">
    <source>
        <dbReference type="Proteomes" id="UP000001396"/>
    </source>
</evidence>
<dbReference type="AlphaFoldDB" id="D3BB62"/>
<protein>
    <submittedName>
        <fullName evidence="1">Uncharacterized protein</fullName>
    </submittedName>
</protein>
<proteinExistence type="predicted"/>
<keyword evidence="2" id="KW-1185">Reference proteome</keyword>
<dbReference type="EMBL" id="ADBJ01000025">
    <property type="protein sequence ID" value="EFA81799.1"/>
    <property type="molecule type" value="Genomic_DNA"/>
</dbReference>
<organism evidence="1 2">
    <name type="scientific">Heterostelium pallidum (strain ATCC 26659 / Pp 5 / PN500)</name>
    <name type="common">Cellular slime mold</name>
    <name type="synonym">Polysphondylium pallidum</name>
    <dbReference type="NCBI Taxonomy" id="670386"/>
    <lineage>
        <taxon>Eukaryota</taxon>
        <taxon>Amoebozoa</taxon>
        <taxon>Evosea</taxon>
        <taxon>Eumycetozoa</taxon>
        <taxon>Dictyostelia</taxon>
        <taxon>Acytosteliales</taxon>
        <taxon>Acytosteliaceae</taxon>
        <taxon>Heterostelium</taxon>
    </lineage>
</organism>